<evidence type="ECO:0000313" key="3">
    <source>
        <dbReference type="Proteomes" id="UP000183952"/>
    </source>
</evidence>
<dbReference type="Proteomes" id="UP000183952">
    <property type="component" value="Unassembled WGS sequence"/>
</dbReference>
<dbReference type="RefSeq" id="WP_072900916.1">
    <property type="nucleotide sequence ID" value="NZ_FRAD01000003.1"/>
</dbReference>
<keyword evidence="3" id="KW-1185">Reference proteome</keyword>
<organism evidence="2 3">
    <name type="scientific">Hathewaya proteolytica DSM 3090</name>
    <dbReference type="NCBI Taxonomy" id="1121331"/>
    <lineage>
        <taxon>Bacteria</taxon>
        <taxon>Bacillati</taxon>
        <taxon>Bacillota</taxon>
        <taxon>Clostridia</taxon>
        <taxon>Eubacteriales</taxon>
        <taxon>Clostridiaceae</taxon>
        <taxon>Hathewaya</taxon>
    </lineage>
</organism>
<evidence type="ECO:0000259" key="1">
    <source>
        <dbReference type="Pfam" id="PF21570"/>
    </source>
</evidence>
<evidence type="ECO:0000313" key="2">
    <source>
        <dbReference type="EMBL" id="SHJ40386.1"/>
    </source>
</evidence>
<proteinExistence type="predicted"/>
<dbReference type="OrthoDB" id="5386290at2"/>
<dbReference type="AlphaFoldDB" id="A0A1M6J121"/>
<gene>
    <name evidence="2" type="ORF">SAMN02745248_00002</name>
</gene>
<sequence length="363" mass="40850">MSLNIPKYTAPDFNQDFLKNAPNVKLEEVKKDGVSPFNYHALSVFPEYFKINDKWILATESRMDTVCVANDEPGNESVRIVEFRNLKAGDKVVIGRTEDGSEGIYMYTQGFVTEAEDADTFAFRSGRSRETAFSIDYDQLYEILKHEKENNGYVTWVLGTSISLDSDTRDALTRLIREGYVNAVLCGTSLAAFDLECATFGTTWGQETFEREQNTYDNYYETINAVREAGSIEEYVRSGKVKDGIMKALVECNVPFVLASTIRDRFTLPGTYDNVYEAQNAMRVHAKKTSTIIMVSTILFTIATGNMTPSYNEFDGVVRPVYMYTVDIQEFAVNKLADRGTLTATSLVTNSQDFIKNIGRALT</sequence>
<protein>
    <submittedName>
        <fullName evidence="2">Uncharacterized conserved protein, contains Saccharopine dehydrogenase N-terminal (SDHN) domain</fullName>
    </submittedName>
</protein>
<dbReference type="Gene3D" id="3.40.50.10690">
    <property type="entry name" value="putative lor/sdh protein like domains"/>
    <property type="match status" value="1"/>
</dbReference>
<dbReference type="Gene3D" id="2.40.420.10">
    <property type="entry name" value="conserved putative lor/sdh protein from methanococcus maripaludis s2 domain"/>
    <property type="match status" value="1"/>
</dbReference>
<dbReference type="EMBL" id="FRAD01000003">
    <property type="protein sequence ID" value="SHJ40386.1"/>
    <property type="molecule type" value="Genomic_DNA"/>
</dbReference>
<accession>A0A1M6J121</accession>
<name>A0A1M6J121_9CLOT</name>
<reference evidence="2 3" key="1">
    <citation type="submission" date="2016-11" db="EMBL/GenBank/DDBJ databases">
        <authorList>
            <person name="Jaros S."/>
            <person name="Januszkiewicz K."/>
            <person name="Wedrychowicz H."/>
        </authorList>
    </citation>
    <scope>NUCLEOTIDE SEQUENCE [LARGE SCALE GENOMIC DNA]</scope>
    <source>
        <strain evidence="2 3">DSM 3090</strain>
    </source>
</reference>
<dbReference type="InterPro" id="IPR048963">
    <property type="entry name" value="ArgZ/ArgE-like_C_2nd"/>
</dbReference>
<dbReference type="STRING" id="1121331.SAMN02745248_00002"/>
<dbReference type="Pfam" id="PF21570">
    <property type="entry name" value="ArgZ-like_C_2nd"/>
    <property type="match status" value="1"/>
</dbReference>
<feature type="domain" description="Arginine dihydrolase ArgZ/ArgE-like C-terminal second subdomain" evidence="1">
    <location>
        <begin position="143"/>
        <end position="357"/>
    </location>
</feature>